<evidence type="ECO:0000256" key="4">
    <source>
        <dbReference type="ARBA" id="ARBA00022452"/>
    </source>
</evidence>
<evidence type="ECO:0000256" key="5">
    <source>
        <dbReference type="ARBA" id="ARBA00022692"/>
    </source>
</evidence>
<feature type="region of interest" description="Disordered" evidence="14">
    <location>
        <begin position="396"/>
        <end position="416"/>
    </location>
</feature>
<reference evidence="19" key="1">
    <citation type="submission" date="2016-10" db="EMBL/GenBank/DDBJ databases">
        <authorList>
            <person name="Varghese N."/>
            <person name="Submissions S."/>
        </authorList>
    </citation>
    <scope>NUCLEOTIDE SEQUENCE [LARGE SCALE GENOMIC DNA]</scope>
    <source>
        <strain evidence="19">CBMB127</strain>
    </source>
</reference>
<keyword evidence="9" id="KW-0675">Receptor</keyword>
<evidence type="ECO:0000259" key="17">
    <source>
        <dbReference type="Pfam" id="PF07715"/>
    </source>
</evidence>
<comment type="subcellular location">
    <subcellularLocation>
        <location evidence="1 11">Cell outer membrane</location>
        <topology evidence="1 11">Multi-pass membrane protein</topology>
    </subcellularLocation>
</comment>
<evidence type="ECO:0000256" key="15">
    <source>
        <dbReference type="SAM" id="SignalP"/>
    </source>
</evidence>
<dbReference type="PROSITE" id="PS01156">
    <property type="entry name" value="TONB_DEPENDENT_REC_2"/>
    <property type="match status" value="1"/>
</dbReference>
<dbReference type="InterPro" id="IPR039426">
    <property type="entry name" value="TonB-dep_rcpt-like"/>
</dbReference>
<evidence type="ECO:0000256" key="1">
    <source>
        <dbReference type="ARBA" id="ARBA00004571"/>
    </source>
</evidence>
<dbReference type="GO" id="GO:0015344">
    <property type="term" value="F:siderophore uptake transmembrane transporter activity"/>
    <property type="evidence" value="ECO:0007669"/>
    <property type="project" value="TreeGrafter"/>
</dbReference>
<dbReference type="PANTHER" id="PTHR30069:SF29">
    <property type="entry name" value="HEMOGLOBIN AND HEMOGLOBIN-HAPTOGLOBIN-BINDING PROTEIN 1-RELATED"/>
    <property type="match status" value="1"/>
</dbReference>
<feature type="chain" id="PRO_5011518205" evidence="15">
    <location>
        <begin position="27"/>
        <end position="721"/>
    </location>
</feature>
<dbReference type="Proteomes" id="UP000198629">
    <property type="component" value="Unassembled WGS sequence"/>
</dbReference>
<protein>
    <submittedName>
        <fullName evidence="18">Iron complex outermembrane recepter protein</fullName>
    </submittedName>
</protein>
<dbReference type="GO" id="GO:0009279">
    <property type="term" value="C:cell outer membrane"/>
    <property type="evidence" value="ECO:0007669"/>
    <property type="project" value="UniProtKB-SubCell"/>
</dbReference>
<dbReference type="EMBL" id="FNFX01000004">
    <property type="protein sequence ID" value="SDK73899.1"/>
    <property type="molecule type" value="Genomic_DNA"/>
</dbReference>
<dbReference type="InterPro" id="IPR010917">
    <property type="entry name" value="TonB_rcpt_CS"/>
</dbReference>
<evidence type="ECO:0000313" key="19">
    <source>
        <dbReference type="Proteomes" id="UP000198629"/>
    </source>
</evidence>
<evidence type="ECO:0000256" key="2">
    <source>
        <dbReference type="ARBA" id="ARBA00009810"/>
    </source>
</evidence>
<evidence type="ECO:0000256" key="12">
    <source>
        <dbReference type="PROSITE-ProRule" id="PRU10144"/>
    </source>
</evidence>
<dbReference type="Pfam" id="PF07715">
    <property type="entry name" value="Plug"/>
    <property type="match status" value="1"/>
</dbReference>
<evidence type="ECO:0000256" key="14">
    <source>
        <dbReference type="SAM" id="MobiDB-lite"/>
    </source>
</evidence>
<gene>
    <name evidence="18" type="ORF">SAMN05192566_2306</name>
</gene>
<evidence type="ECO:0000256" key="9">
    <source>
        <dbReference type="ARBA" id="ARBA00023170"/>
    </source>
</evidence>
<dbReference type="GO" id="GO:0044718">
    <property type="term" value="P:siderophore transmembrane transport"/>
    <property type="evidence" value="ECO:0007669"/>
    <property type="project" value="TreeGrafter"/>
</dbReference>
<evidence type="ECO:0000256" key="13">
    <source>
        <dbReference type="RuleBase" id="RU003357"/>
    </source>
</evidence>
<evidence type="ECO:0000313" key="18">
    <source>
        <dbReference type="EMBL" id="SDK73899.1"/>
    </source>
</evidence>
<accession>A0A1G9ECL1</accession>
<dbReference type="InterPro" id="IPR000531">
    <property type="entry name" value="Beta-barrel_TonB"/>
</dbReference>
<dbReference type="OrthoDB" id="6046653at2"/>
<feature type="short sequence motif" description="TonB C-terminal box" evidence="12">
    <location>
        <begin position="704"/>
        <end position="721"/>
    </location>
</feature>
<keyword evidence="4 11" id="KW-1134">Transmembrane beta strand</keyword>
<evidence type="ECO:0000256" key="11">
    <source>
        <dbReference type="PROSITE-ProRule" id="PRU01360"/>
    </source>
</evidence>
<dbReference type="RefSeq" id="WP_091472279.1">
    <property type="nucleotide sequence ID" value="NZ_FNFX01000004.1"/>
</dbReference>
<dbReference type="PANTHER" id="PTHR30069">
    <property type="entry name" value="TONB-DEPENDENT OUTER MEMBRANE RECEPTOR"/>
    <property type="match status" value="1"/>
</dbReference>
<keyword evidence="19" id="KW-1185">Reference proteome</keyword>
<keyword evidence="6 15" id="KW-0732">Signal</keyword>
<proteinExistence type="inferred from homology"/>
<dbReference type="CDD" id="cd01347">
    <property type="entry name" value="ligand_gated_channel"/>
    <property type="match status" value="1"/>
</dbReference>
<dbReference type="InterPro" id="IPR012910">
    <property type="entry name" value="Plug_dom"/>
</dbReference>
<dbReference type="InterPro" id="IPR036942">
    <property type="entry name" value="Beta-barrel_TonB_sf"/>
</dbReference>
<dbReference type="Gene3D" id="2.170.130.10">
    <property type="entry name" value="TonB-dependent receptor, plug domain"/>
    <property type="match status" value="1"/>
</dbReference>
<dbReference type="STRING" id="492660.SAMN05192566_2306"/>
<dbReference type="Gene3D" id="2.40.170.20">
    <property type="entry name" value="TonB-dependent receptor, beta-barrel domain"/>
    <property type="match status" value="1"/>
</dbReference>
<keyword evidence="3 11" id="KW-0813">Transport</keyword>
<keyword evidence="10 11" id="KW-0998">Cell outer membrane</keyword>
<dbReference type="InterPro" id="IPR037066">
    <property type="entry name" value="Plug_dom_sf"/>
</dbReference>
<organism evidence="18 19">
    <name type="scientific">Methylophilus rhizosphaerae</name>
    <dbReference type="NCBI Taxonomy" id="492660"/>
    <lineage>
        <taxon>Bacteria</taxon>
        <taxon>Pseudomonadati</taxon>
        <taxon>Pseudomonadota</taxon>
        <taxon>Betaproteobacteria</taxon>
        <taxon>Nitrosomonadales</taxon>
        <taxon>Methylophilaceae</taxon>
        <taxon>Methylophilus</taxon>
    </lineage>
</organism>
<evidence type="ECO:0000256" key="6">
    <source>
        <dbReference type="ARBA" id="ARBA00022729"/>
    </source>
</evidence>
<keyword evidence="8 11" id="KW-0472">Membrane</keyword>
<evidence type="ECO:0000259" key="16">
    <source>
        <dbReference type="Pfam" id="PF00593"/>
    </source>
</evidence>
<feature type="domain" description="TonB-dependent receptor plug" evidence="17">
    <location>
        <begin position="47"/>
        <end position="157"/>
    </location>
</feature>
<dbReference type="Pfam" id="PF00593">
    <property type="entry name" value="TonB_dep_Rec_b-barrel"/>
    <property type="match status" value="1"/>
</dbReference>
<evidence type="ECO:0000256" key="8">
    <source>
        <dbReference type="ARBA" id="ARBA00023136"/>
    </source>
</evidence>
<evidence type="ECO:0000256" key="10">
    <source>
        <dbReference type="ARBA" id="ARBA00023237"/>
    </source>
</evidence>
<dbReference type="AlphaFoldDB" id="A0A1G9ECL1"/>
<feature type="domain" description="TonB-dependent receptor-like beta-barrel" evidence="16">
    <location>
        <begin position="321"/>
        <end position="695"/>
    </location>
</feature>
<keyword evidence="5 11" id="KW-0812">Transmembrane</keyword>
<dbReference type="PROSITE" id="PS52016">
    <property type="entry name" value="TONB_DEPENDENT_REC_3"/>
    <property type="match status" value="1"/>
</dbReference>
<evidence type="ECO:0000256" key="7">
    <source>
        <dbReference type="ARBA" id="ARBA00023077"/>
    </source>
</evidence>
<dbReference type="SUPFAM" id="SSF56935">
    <property type="entry name" value="Porins"/>
    <property type="match status" value="1"/>
</dbReference>
<name>A0A1G9ECL1_9PROT</name>
<keyword evidence="7 13" id="KW-0798">TonB box</keyword>
<comment type="similarity">
    <text evidence="2 11 13">Belongs to the TonB-dependent receptor family.</text>
</comment>
<sequence>MTGSKQHTIAGIITCLLGGASVQALAEDNSKIFTLGEIAVTGHRDSENPLGTATLDREQLWDFSKNGLDDALNLIPGVATTPVAVSSSSSGRRNESDISLRGLDRIRVPLTIDGIRIFLPADNRIDFSRFLTADLSEIQVAKGYVSVINGPDGMGGAINLVTRKPVKEFEGEIRYSALLGGSGQHDGDIWYANLGGKQEKFYWQASLQQRDIDGWRLSKDYKSDLPATAPNYQGSGLRNFSDSNDWRGSLKFGITPNETDEYSINYSKQSGEKHRAPPVRGCDDVQGVNQVTCAQTGSARVWDWPVWDTSSLYFLSKTQLDAKTYLKTRAYYNTFDNTLAFYTVAPGGGNRYGTLTNESVYDDNSKGFSIELGTDHLAQQTLKTSVHYRRDEHVEWNTNQGSAATTNNNPPEPKQSNIESIWSFAVEDTWHVTDTVDLVGGISHDKRSPKTAEDFTSGAMVYYPRKDKDATNYQAATIWRYRPGGKAHFSVSDRTRFPTIFERYSTRFGNASSNPNLKPERANNIEIGIEDTLPPGIRGTAAIFHTRIKDYIQSVPVDFNNNGTFDTNENQNQNVGEATIKGVELGIVASVMPTLEVGGNYSWIDTDITPPPGTVTPYPYLATPKNKGFLYAKWTPTDRWNIVPSYEVADQRWSQQVGGVPGPTYVKTGSYNLLNVKVDYRIVRDWVVSFAANNLLDKNYELSAGYPSQGRNFLLSTRYQF</sequence>
<feature type="signal peptide" evidence="15">
    <location>
        <begin position="1"/>
        <end position="26"/>
    </location>
</feature>
<evidence type="ECO:0000256" key="3">
    <source>
        <dbReference type="ARBA" id="ARBA00022448"/>
    </source>
</evidence>